<evidence type="ECO:0000256" key="2">
    <source>
        <dbReference type="ARBA" id="ARBA00022737"/>
    </source>
</evidence>
<dbReference type="GO" id="GO:0016905">
    <property type="term" value="F:myosin heavy chain kinase activity"/>
    <property type="evidence" value="ECO:0007669"/>
    <property type="project" value="UniProtKB-EC"/>
</dbReference>
<dbReference type="EC" id="2.7.11.7" evidence="4"/>
<dbReference type="OrthoDB" id="538223at2759"/>
<dbReference type="SMART" id="SM00320">
    <property type="entry name" value="WD40"/>
    <property type="match status" value="6"/>
</dbReference>
<keyword evidence="4" id="KW-0808">Transferase</keyword>
<dbReference type="PROSITE" id="PS50294">
    <property type="entry name" value="WD_REPEATS_REGION"/>
    <property type="match status" value="5"/>
</dbReference>
<evidence type="ECO:0000256" key="1">
    <source>
        <dbReference type="ARBA" id="ARBA00022574"/>
    </source>
</evidence>
<dbReference type="EMBL" id="KK100841">
    <property type="protein sequence ID" value="KIZ03489.1"/>
    <property type="molecule type" value="Genomic_DNA"/>
</dbReference>
<feature type="repeat" description="WD" evidence="3">
    <location>
        <begin position="196"/>
        <end position="237"/>
    </location>
</feature>
<accession>A0A0D2L9J1</accession>
<sequence>MRASTLHKLPGAHAEGIWCAAWIPGTSQLLTGSVDEQVKLWDVTGNDPPSTPAHTFAGYSLGAVSLSVDATGQFAACNALDSIVRVWDPAAAESKFNIEALPTESWGVAFGPVSADAVRIAVAGGSKEVVTVYRAGAEDPAPEATLSLPAVDGGTKRERFVLAVAFSPDFRLVAASAMDGTVAIWDAASGQLLHSLKGHHRPVRTLAFTPDGKLLLTGSDDSHANLYDTHSGGLVDSFSGHESWVLSVAVHPGGATFATSSSDAKVRLWDLSTRACVQTLGEHTDQVWALAFSGDGTRLASAGDDKLLTIYSIA</sequence>
<dbReference type="STRING" id="145388.A0A0D2L9J1"/>
<protein>
    <submittedName>
        <fullName evidence="4">WD repeat-containing protein 61</fullName>
        <ecNumber evidence="4">2.7.11.7</ecNumber>
    </submittedName>
</protein>
<dbReference type="Pfam" id="PF00400">
    <property type="entry name" value="WD40"/>
    <property type="match status" value="6"/>
</dbReference>
<dbReference type="RefSeq" id="XP_013902508.1">
    <property type="nucleotide sequence ID" value="XM_014047054.1"/>
</dbReference>
<evidence type="ECO:0000313" key="5">
    <source>
        <dbReference type="Proteomes" id="UP000054498"/>
    </source>
</evidence>
<dbReference type="Proteomes" id="UP000054498">
    <property type="component" value="Unassembled WGS sequence"/>
</dbReference>
<dbReference type="InterPro" id="IPR011047">
    <property type="entry name" value="Quinoprotein_ADH-like_sf"/>
</dbReference>
<feature type="repeat" description="WD" evidence="3">
    <location>
        <begin position="238"/>
        <end position="279"/>
    </location>
</feature>
<dbReference type="PRINTS" id="PR00320">
    <property type="entry name" value="GPROTEINBRPT"/>
</dbReference>
<feature type="repeat" description="WD" evidence="3">
    <location>
        <begin position="280"/>
        <end position="314"/>
    </location>
</feature>
<dbReference type="InterPro" id="IPR019775">
    <property type="entry name" value="WD40_repeat_CS"/>
</dbReference>
<feature type="repeat" description="WD" evidence="3">
    <location>
        <begin position="161"/>
        <end position="195"/>
    </location>
</feature>
<evidence type="ECO:0000256" key="3">
    <source>
        <dbReference type="PROSITE-ProRule" id="PRU00221"/>
    </source>
</evidence>
<dbReference type="Gene3D" id="2.130.10.10">
    <property type="entry name" value="YVTN repeat-like/Quinoprotein amine dehydrogenase"/>
    <property type="match status" value="1"/>
</dbReference>
<gene>
    <name evidence="4" type="ORF">MNEG_4473</name>
</gene>
<dbReference type="AlphaFoldDB" id="A0A0D2L9J1"/>
<keyword evidence="5" id="KW-1185">Reference proteome</keyword>
<dbReference type="PANTHER" id="PTHR19879">
    <property type="entry name" value="TRANSCRIPTION INITIATION FACTOR TFIID"/>
    <property type="match status" value="1"/>
</dbReference>
<dbReference type="PANTHER" id="PTHR19879:SF9">
    <property type="entry name" value="TRANSCRIPTION INITIATION FACTOR TFIID SUBUNIT 5"/>
    <property type="match status" value="1"/>
</dbReference>
<name>A0A0D2L9J1_9CHLO</name>
<evidence type="ECO:0000313" key="4">
    <source>
        <dbReference type="EMBL" id="KIZ03489.1"/>
    </source>
</evidence>
<organism evidence="4 5">
    <name type="scientific">Monoraphidium neglectum</name>
    <dbReference type="NCBI Taxonomy" id="145388"/>
    <lineage>
        <taxon>Eukaryota</taxon>
        <taxon>Viridiplantae</taxon>
        <taxon>Chlorophyta</taxon>
        <taxon>core chlorophytes</taxon>
        <taxon>Chlorophyceae</taxon>
        <taxon>CS clade</taxon>
        <taxon>Sphaeropleales</taxon>
        <taxon>Selenastraceae</taxon>
        <taxon>Monoraphidium</taxon>
    </lineage>
</organism>
<dbReference type="InterPro" id="IPR015943">
    <property type="entry name" value="WD40/YVTN_repeat-like_dom_sf"/>
</dbReference>
<dbReference type="PROSITE" id="PS00678">
    <property type="entry name" value="WD_REPEATS_1"/>
    <property type="match status" value="2"/>
</dbReference>
<dbReference type="PROSITE" id="PS50082">
    <property type="entry name" value="WD_REPEATS_2"/>
    <property type="match status" value="5"/>
</dbReference>
<dbReference type="SUPFAM" id="SSF50998">
    <property type="entry name" value="Quinoprotein alcohol dehydrogenase-like"/>
    <property type="match status" value="1"/>
</dbReference>
<reference evidence="4 5" key="1">
    <citation type="journal article" date="2013" name="BMC Genomics">
        <title>Reconstruction of the lipid metabolism for the microalga Monoraphidium neglectum from its genome sequence reveals characteristics suitable for biofuel production.</title>
        <authorList>
            <person name="Bogen C."/>
            <person name="Al-Dilaimi A."/>
            <person name="Albersmeier A."/>
            <person name="Wichmann J."/>
            <person name="Grundmann M."/>
            <person name="Rupp O."/>
            <person name="Lauersen K.J."/>
            <person name="Blifernez-Klassen O."/>
            <person name="Kalinowski J."/>
            <person name="Goesmann A."/>
            <person name="Mussgnug J.H."/>
            <person name="Kruse O."/>
        </authorList>
    </citation>
    <scope>NUCLEOTIDE SEQUENCE [LARGE SCALE GENOMIC DNA]</scope>
    <source>
        <strain evidence="4 5">SAG 48.87</strain>
    </source>
</reference>
<dbReference type="InterPro" id="IPR020472">
    <property type="entry name" value="WD40_PAC1"/>
</dbReference>
<dbReference type="CDD" id="cd00200">
    <property type="entry name" value="WD40"/>
    <property type="match status" value="1"/>
</dbReference>
<keyword evidence="1 3" id="KW-0853">WD repeat</keyword>
<dbReference type="GeneID" id="25737350"/>
<dbReference type="KEGG" id="mng:MNEG_4473"/>
<dbReference type="InterPro" id="IPR001680">
    <property type="entry name" value="WD40_rpt"/>
</dbReference>
<keyword evidence="2" id="KW-0677">Repeat</keyword>
<feature type="repeat" description="WD" evidence="3">
    <location>
        <begin position="10"/>
        <end position="51"/>
    </location>
</feature>
<proteinExistence type="predicted"/>